<protein>
    <recommendedName>
        <fullName evidence="4 9">Delta-aminolevulinic acid dehydratase</fullName>
        <ecNumber evidence="3 9">4.2.1.24</ecNumber>
    </recommendedName>
</protein>
<name>A0ABS3AS58_9BACT</name>
<evidence type="ECO:0000256" key="9">
    <source>
        <dbReference type="RuleBase" id="RU000515"/>
    </source>
</evidence>
<dbReference type="PANTHER" id="PTHR11458">
    <property type="entry name" value="DELTA-AMINOLEVULINIC ACID DEHYDRATASE"/>
    <property type="match status" value="1"/>
</dbReference>
<dbReference type="PRINTS" id="PR00144">
    <property type="entry name" value="DALDHYDRTASE"/>
</dbReference>
<sequence length="352" mass="38448">MSASCCDAVVGEKEKLLSLPLPTVRMRRLRSTAAVRDLVRESHLLAEDFVAPLFVREDDSAGPREIVSMPGYCQWTLQTLGKEVETLAALGVRAVMLFGIPIEKDAVGSSSWQDDGIVQKAIKVIKDVAPEIIVMTDLCFCEHTDHGHCGVVSEQRGHADLDNDTTLPLLAKQALSHARAGADVLAPSGMVDGMVAAVRFTLDCHGFSHVAIITHAAKFCSALYGPFRDAIECGSQFGHRRSYQIDPANGDQALREIALDVEEGADMLMIKPAGIYLDIVRRAKEQFPAFPIATYFVSGEYAMVKAAAEKGWIDEDKVSYEMHLAAKRAGADILVTYFTKQLLERALVRRSG</sequence>
<dbReference type="InterPro" id="IPR030656">
    <property type="entry name" value="ALAD_AS"/>
</dbReference>
<keyword evidence="6 9" id="KW-0456">Lyase</keyword>
<dbReference type="EMBL" id="JAFITR010000073">
    <property type="protein sequence ID" value="MBN4067156.1"/>
    <property type="molecule type" value="Genomic_DNA"/>
</dbReference>
<dbReference type="EC" id="4.2.1.24" evidence="3 9"/>
<proteinExistence type="inferred from homology"/>
<dbReference type="PROSITE" id="PS00169">
    <property type="entry name" value="D_ALA_DEHYDRATASE"/>
    <property type="match status" value="1"/>
</dbReference>
<dbReference type="InterPro" id="IPR001731">
    <property type="entry name" value="ALAD"/>
</dbReference>
<keyword evidence="5" id="KW-0350">Heme biosynthesis</keyword>
<comment type="pathway">
    <text evidence="1">Porphyrin-containing compound metabolism; protoporphyrin-IX biosynthesis; coproporphyrinogen-III from 5-aminolevulinate: step 1/4.</text>
</comment>
<keyword evidence="12" id="KW-1185">Reference proteome</keyword>
<evidence type="ECO:0000313" key="12">
    <source>
        <dbReference type="Proteomes" id="UP000722121"/>
    </source>
</evidence>
<evidence type="ECO:0000256" key="3">
    <source>
        <dbReference type="ARBA" id="ARBA00012053"/>
    </source>
</evidence>
<evidence type="ECO:0000256" key="10">
    <source>
        <dbReference type="RuleBase" id="RU004161"/>
    </source>
</evidence>
<comment type="catalytic activity">
    <reaction evidence="8 9">
        <text>2 5-aminolevulinate = porphobilinogen + 2 H2O + H(+)</text>
        <dbReference type="Rhea" id="RHEA:24064"/>
        <dbReference type="ChEBI" id="CHEBI:15377"/>
        <dbReference type="ChEBI" id="CHEBI:15378"/>
        <dbReference type="ChEBI" id="CHEBI:58126"/>
        <dbReference type="ChEBI" id="CHEBI:356416"/>
        <dbReference type="EC" id="4.2.1.24"/>
    </reaction>
</comment>
<dbReference type="PIRSF" id="PIRSF001415">
    <property type="entry name" value="Porphbilin_synth"/>
    <property type="match status" value="1"/>
</dbReference>
<dbReference type="PANTHER" id="PTHR11458:SF0">
    <property type="entry name" value="DELTA-AMINOLEVULINIC ACID DEHYDRATASE"/>
    <property type="match status" value="1"/>
</dbReference>
<evidence type="ECO:0000256" key="7">
    <source>
        <dbReference type="ARBA" id="ARBA00023244"/>
    </source>
</evidence>
<comment type="similarity">
    <text evidence="2 10">Belongs to the ALAD family.</text>
</comment>
<reference evidence="11 12" key="1">
    <citation type="submission" date="2021-02" db="EMBL/GenBank/DDBJ databases">
        <title>Activity-based single-cell genomes from oceanic crustal fluid captures similar information to metagenomic and metatranscriptomic surveys with orders of magnitude less sampling.</title>
        <authorList>
            <person name="D'Angelo T.S."/>
            <person name="Orcutt B.N."/>
        </authorList>
    </citation>
    <scope>NUCLEOTIDE SEQUENCE [LARGE SCALE GENOMIC DNA]</scope>
    <source>
        <strain evidence="11">AH-315-G07</strain>
    </source>
</reference>
<gene>
    <name evidence="11" type="primary">hemB</name>
    <name evidence="11" type="ORF">JYU14_03630</name>
</gene>
<accession>A0ABS3AS58</accession>
<dbReference type="Proteomes" id="UP000722121">
    <property type="component" value="Unassembled WGS sequence"/>
</dbReference>
<evidence type="ECO:0000256" key="2">
    <source>
        <dbReference type="ARBA" id="ARBA00008055"/>
    </source>
</evidence>
<dbReference type="NCBIfam" id="NF006762">
    <property type="entry name" value="PRK09283.1"/>
    <property type="match status" value="1"/>
</dbReference>
<evidence type="ECO:0000256" key="6">
    <source>
        <dbReference type="ARBA" id="ARBA00023239"/>
    </source>
</evidence>
<comment type="subunit">
    <text evidence="9">Homooctamer.</text>
</comment>
<dbReference type="SUPFAM" id="SSF51569">
    <property type="entry name" value="Aldolase"/>
    <property type="match status" value="1"/>
</dbReference>
<dbReference type="InterPro" id="IPR013785">
    <property type="entry name" value="Aldolase_TIM"/>
</dbReference>
<dbReference type="Gene3D" id="3.20.20.70">
    <property type="entry name" value="Aldolase class I"/>
    <property type="match status" value="1"/>
</dbReference>
<evidence type="ECO:0000256" key="1">
    <source>
        <dbReference type="ARBA" id="ARBA00004694"/>
    </source>
</evidence>
<comment type="caution">
    <text evidence="11">The sequence shown here is derived from an EMBL/GenBank/DDBJ whole genome shotgun (WGS) entry which is preliminary data.</text>
</comment>
<dbReference type="GO" id="GO:0004655">
    <property type="term" value="F:porphobilinogen synthase activity"/>
    <property type="evidence" value="ECO:0007669"/>
    <property type="project" value="UniProtKB-EC"/>
</dbReference>
<evidence type="ECO:0000256" key="4">
    <source>
        <dbReference type="ARBA" id="ARBA00020771"/>
    </source>
</evidence>
<dbReference type="CDD" id="cd00384">
    <property type="entry name" value="ALAD_PBGS"/>
    <property type="match status" value="1"/>
</dbReference>
<dbReference type="SMART" id="SM01004">
    <property type="entry name" value="ALAD"/>
    <property type="match status" value="1"/>
</dbReference>
<evidence type="ECO:0000256" key="8">
    <source>
        <dbReference type="ARBA" id="ARBA00047651"/>
    </source>
</evidence>
<evidence type="ECO:0000256" key="5">
    <source>
        <dbReference type="ARBA" id="ARBA00023133"/>
    </source>
</evidence>
<keyword evidence="7 9" id="KW-0627">Porphyrin biosynthesis</keyword>
<evidence type="ECO:0000313" key="11">
    <source>
        <dbReference type="EMBL" id="MBN4067156.1"/>
    </source>
</evidence>
<organism evidence="11 12">
    <name type="scientific">Simkania negevensis</name>
    <dbReference type="NCBI Taxonomy" id="83561"/>
    <lineage>
        <taxon>Bacteria</taxon>
        <taxon>Pseudomonadati</taxon>
        <taxon>Chlamydiota</taxon>
        <taxon>Chlamydiia</taxon>
        <taxon>Parachlamydiales</taxon>
        <taxon>Simkaniaceae</taxon>
        <taxon>Simkania</taxon>
    </lineage>
</organism>
<dbReference type="Pfam" id="PF00490">
    <property type="entry name" value="ALAD"/>
    <property type="match status" value="1"/>
</dbReference>